<evidence type="ECO:0000256" key="1">
    <source>
        <dbReference type="SAM" id="MobiDB-lite"/>
    </source>
</evidence>
<evidence type="ECO:0000313" key="3">
    <source>
        <dbReference type="Proteomes" id="UP000652761"/>
    </source>
</evidence>
<evidence type="ECO:0000313" key="2">
    <source>
        <dbReference type="EMBL" id="MQL98379.1"/>
    </source>
</evidence>
<sequence length="315" mass="35285">MRRECPELKKKLKKDKFTFKKAKAMLATWSDEDADEDEQATSGNEEIQCTTMMRTITSSLKREKKNLMKIHKRMNLKLKLLKHTLLQNNLLKYKINPDLQQSQMSDQASRIADFALCIYLSTDKDPSFNSQMKFLISPTSHSSVCVHLSTGSIKLSTDTQLHGISCLSHNILLELVPAFHAPLHLSTAGGSLPWEVQQTRRFGAVLVGPFPFSNTIQTSLKGTHAPSSFFITKSTSFPPQLKTLLLLDANPTLSPSCLLSSVYLSLPFIPSLHFVLALSMASKVKKMASRRHPASSQVGEDSRAPVERWTKLRDD</sequence>
<dbReference type="EMBL" id="NMUH01002179">
    <property type="protein sequence ID" value="MQL98379.1"/>
    <property type="molecule type" value="Genomic_DNA"/>
</dbReference>
<name>A0A843W5B9_COLES</name>
<organism evidence="2 3">
    <name type="scientific">Colocasia esculenta</name>
    <name type="common">Wild taro</name>
    <name type="synonym">Arum esculentum</name>
    <dbReference type="NCBI Taxonomy" id="4460"/>
    <lineage>
        <taxon>Eukaryota</taxon>
        <taxon>Viridiplantae</taxon>
        <taxon>Streptophyta</taxon>
        <taxon>Embryophyta</taxon>
        <taxon>Tracheophyta</taxon>
        <taxon>Spermatophyta</taxon>
        <taxon>Magnoliopsida</taxon>
        <taxon>Liliopsida</taxon>
        <taxon>Araceae</taxon>
        <taxon>Aroideae</taxon>
        <taxon>Colocasieae</taxon>
        <taxon>Colocasia</taxon>
    </lineage>
</organism>
<accession>A0A843W5B9</accession>
<proteinExistence type="predicted"/>
<keyword evidence="3" id="KW-1185">Reference proteome</keyword>
<feature type="compositionally biased region" description="Basic and acidic residues" evidence="1">
    <location>
        <begin position="300"/>
        <end position="315"/>
    </location>
</feature>
<dbReference type="AlphaFoldDB" id="A0A843W5B9"/>
<protein>
    <submittedName>
        <fullName evidence="2">Uncharacterized protein</fullName>
    </submittedName>
</protein>
<comment type="caution">
    <text evidence="2">The sequence shown here is derived from an EMBL/GenBank/DDBJ whole genome shotgun (WGS) entry which is preliminary data.</text>
</comment>
<gene>
    <name evidence="2" type="ORF">Taro_031086</name>
</gene>
<reference evidence="2" key="1">
    <citation type="submission" date="2017-07" db="EMBL/GenBank/DDBJ databases">
        <title>Taro Niue Genome Assembly and Annotation.</title>
        <authorList>
            <person name="Atibalentja N."/>
            <person name="Keating K."/>
            <person name="Fields C.J."/>
        </authorList>
    </citation>
    <scope>NUCLEOTIDE SEQUENCE</scope>
    <source>
        <strain evidence="2">Niue_2</strain>
        <tissue evidence="2">Leaf</tissue>
    </source>
</reference>
<feature type="region of interest" description="Disordered" evidence="1">
    <location>
        <begin position="290"/>
        <end position="315"/>
    </location>
</feature>
<dbReference type="Proteomes" id="UP000652761">
    <property type="component" value="Unassembled WGS sequence"/>
</dbReference>